<reference evidence="3" key="1">
    <citation type="journal article" date="2024" name="Toxins">
        <title>Genome Sequence Analysis of Native Xenorhabdus Strains Isolated from Entomopathogenic Nematodes in Argentina.</title>
        <authorList>
            <person name="Palma L."/>
            <person name="Frizzo L."/>
            <person name="Kaiser S."/>
            <person name="Berry C."/>
            <person name="Caballero P."/>
            <person name="Bode H.B."/>
            <person name="Del Valle E.E."/>
        </authorList>
    </citation>
    <scope>NUCLEOTIDE SEQUENCE [LARGE SCALE GENOMIC DNA]</scope>
    <source>
        <strain evidence="3">12</strain>
    </source>
</reference>
<dbReference type="RefSeq" id="WP_319929571.1">
    <property type="nucleotide sequence ID" value="NZ_VCDN01000023.1"/>
</dbReference>
<evidence type="ECO:0008006" key="4">
    <source>
        <dbReference type="Google" id="ProtNLM"/>
    </source>
</evidence>
<dbReference type="SUPFAM" id="SSF55486">
    <property type="entry name" value="Metalloproteases ('zincins'), catalytic domain"/>
    <property type="match status" value="1"/>
</dbReference>
<dbReference type="Gene3D" id="3.40.390.10">
    <property type="entry name" value="Collagenase (Catalytic Domain)"/>
    <property type="match status" value="1"/>
</dbReference>
<keyword evidence="3" id="KW-1185">Reference proteome</keyword>
<dbReference type="Proteomes" id="UP001271890">
    <property type="component" value="Unassembled WGS sequence"/>
</dbReference>
<accession>A0ABU4S8N7</accession>
<keyword evidence="1" id="KW-0732">Signal</keyword>
<organism evidence="2 3">
    <name type="scientific">Xenorhabdus santafensis</name>
    <dbReference type="NCBI Taxonomy" id="2582833"/>
    <lineage>
        <taxon>Bacteria</taxon>
        <taxon>Pseudomonadati</taxon>
        <taxon>Pseudomonadota</taxon>
        <taxon>Gammaproteobacteria</taxon>
        <taxon>Enterobacterales</taxon>
        <taxon>Morganellaceae</taxon>
        <taxon>Xenorhabdus</taxon>
    </lineage>
</organism>
<evidence type="ECO:0000313" key="2">
    <source>
        <dbReference type="EMBL" id="MDX7987136.1"/>
    </source>
</evidence>
<proteinExistence type="predicted"/>
<dbReference type="EMBL" id="VCDN01000023">
    <property type="protein sequence ID" value="MDX7987136.1"/>
    <property type="molecule type" value="Genomic_DNA"/>
</dbReference>
<sequence length="352" mass="40775">MKEGKYMFNYIKILILFFLSAYCTTHVFAQPPTPPPGVGQLNSVFNSVVFGFDRDDRRYSAIRNYGTQLLYQIPDNLYVYYTYDRQTYRVNLTPLAEDAARFWDDVLSARGFRVRRAYTGGHSNFIIRTIPDFGDESMLALTAAPNTRALELAQIYFPSLISEAGMYIRRERNITPQVGEDLRRYLGEDPYTGFLILTYTTLLHEFGHALGLAHPEIAVDSRDNNRYLHPGAYNDFLSQAERFTVVRGNDNPAPPIMFMNAIDYFHYRWLQLRRRTITMRNIVASPNEMSILTRFLGDECTFINIPPRTIQTHAIPHPSRFVEEQSPDCSALRTFSPIDEMMTPIYQMMLFN</sequence>
<feature type="signal peptide" evidence="1">
    <location>
        <begin position="1"/>
        <end position="29"/>
    </location>
</feature>
<name>A0ABU4S8N7_9GAMM</name>
<gene>
    <name evidence="2" type="ORF">FE392_07295</name>
</gene>
<feature type="chain" id="PRO_5045725692" description="Peptidase M10 metallopeptidase domain-containing protein" evidence="1">
    <location>
        <begin position="30"/>
        <end position="352"/>
    </location>
</feature>
<evidence type="ECO:0000256" key="1">
    <source>
        <dbReference type="SAM" id="SignalP"/>
    </source>
</evidence>
<comment type="caution">
    <text evidence="2">The sequence shown here is derived from an EMBL/GenBank/DDBJ whole genome shotgun (WGS) entry which is preliminary data.</text>
</comment>
<evidence type="ECO:0000313" key="3">
    <source>
        <dbReference type="Proteomes" id="UP001271890"/>
    </source>
</evidence>
<dbReference type="InterPro" id="IPR024079">
    <property type="entry name" value="MetalloPept_cat_dom_sf"/>
</dbReference>
<protein>
    <recommendedName>
        <fullName evidence="4">Peptidase M10 metallopeptidase domain-containing protein</fullName>
    </recommendedName>
</protein>